<organism evidence="2">
    <name type="scientific">Oryza punctata</name>
    <name type="common">Red rice</name>
    <dbReference type="NCBI Taxonomy" id="4537"/>
    <lineage>
        <taxon>Eukaryota</taxon>
        <taxon>Viridiplantae</taxon>
        <taxon>Streptophyta</taxon>
        <taxon>Embryophyta</taxon>
        <taxon>Tracheophyta</taxon>
        <taxon>Spermatophyta</taxon>
        <taxon>Magnoliopsida</taxon>
        <taxon>Liliopsida</taxon>
        <taxon>Poales</taxon>
        <taxon>Poaceae</taxon>
        <taxon>BOP clade</taxon>
        <taxon>Oryzoideae</taxon>
        <taxon>Oryzeae</taxon>
        <taxon>Oryzinae</taxon>
        <taxon>Oryza</taxon>
    </lineage>
</organism>
<proteinExistence type="predicted"/>
<reference evidence="2" key="1">
    <citation type="submission" date="2015-04" db="UniProtKB">
        <authorList>
            <consortium name="EnsemblPlants"/>
        </authorList>
    </citation>
    <scope>IDENTIFICATION</scope>
</reference>
<dbReference type="Proteomes" id="UP000026962">
    <property type="component" value="Chromosome 1"/>
</dbReference>
<dbReference type="AlphaFoldDB" id="A0A0E0JPJ9"/>
<dbReference type="HOGENOM" id="CLU_2889734_0_0_1"/>
<dbReference type="Gramene" id="OPUNC01G32210.3">
    <property type="protein sequence ID" value="OPUNC01G32210.3"/>
    <property type="gene ID" value="OPUNC01G32210"/>
</dbReference>
<protein>
    <submittedName>
        <fullName evidence="2">Uncharacterized protein</fullName>
    </submittedName>
</protein>
<dbReference type="EnsemblPlants" id="OPUNC01G32210.3">
    <property type="protein sequence ID" value="OPUNC01G32210.3"/>
    <property type="gene ID" value="OPUNC01G32210"/>
</dbReference>
<name>A0A0E0JPJ9_ORYPU</name>
<keyword evidence="3" id="KW-1185">Reference proteome</keyword>
<reference evidence="2" key="2">
    <citation type="submission" date="2018-05" db="EMBL/GenBank/DDBJ databases">
        <title>OpunRS2 (Oryza punctata Reference Sequence Version 2).</title>
        <authorList>
            <person name="Zhang J."/>
            <person name="Kudrna D."/>
            <person name="Lee S."/>
            <person name="Talag J."/>
            <person name="Welchert J."/>
            <person name="Wing R.A."/>
        </authorList>
    </citation>
    <scope>NUCLEOTIDE SEQUENCE [LARGE SCALE GENOMIC DNA]</scope>
</reference>
<feature type="region of interest" description="Disordered" evidence="1">
    <location>
        <begin position="1"/>
        <end position="25"/>
    </location>
</feature>
<feature type="compositionally biased region" description="Polar residues" evidence="1">
    <location>
        <begin position="1"/>
        <end position="12"/>
    </location>
</feature>
<evidence type="ECO:0000313" key="2">
    <source>
        <dbReference type="EnsemblPlants" id="OPUNC01G32210.3"/>
    </source>
</evidence>
<sequence length="63" mass="6380">MSRPNTLGGNSDVTTGTTVVGTLGPSRLLPAEEMDLSDAASHLELEAAKQHSPVPPPLGSAIS</sequence>
<evidence type="ECO:0000313" key="3">
    <source>
        <dbReference type="Proteomes" id="UP000026962"/>
    </source>
</evidence>
<feature type="compositionally biased region" description="Low complexity" evidence="1">
    <location>
        <begin position="13"/>
        <end position="24"/>
    </location>
</feature>
<evidence type="ECO:0000256" key="1">
    <source>
        <dbReference type="SAM" id="MobiDB-lite"/>
    </source>
</evidence>
<accession>A0A0E0JPJ9</accession>